<accession>A0A1D8KFB7</accession>
<evidence type="ECO:0000313" key="3">
    <source>
        <dbReference type="Proteomes" id="UP000241610"/>
    </source>
</evidence>
<reference evidence="2 3" key="1">
    <citation type="journal article" date="2016" name="Virology">
        <title>The genomic content and context of auxiliary metabolic genes in marine cyanomyoviruses.</title>
        <authorList>
            <person name="Crummett L.T."/>
            <person name="Puxty R.J."/>
            <person name="Weihe C."/>
            <person name="Marston M.F."/>
            <person name="Martiny J.B."/>
        </authorList>
    </citation>
    <scope>NUCLEOTIDE SEQUENCE [LARGE SCALE GENOMIC DNA]</scope>
    <source>
        <strain evidence="2">0309SB33</strain>
    </source>
</reference>
<dbReference type="SUPFAM" id="SSF49503">
    <property type="entry name" value="Cupredoxins"/>
    <property type="match status" value="1"/>
</dbReference>
<dbReference type="InterPro" id="IPR008972">
    <property type="entry name" value="Cupredoxin"/>
</dbReference>
<protein>
    <submittedName>
        <fullName evidence="2">Structural protein</fullName>
    </submittedName>
</protein>
<name>A0A1D8KFB7_9CAUD</name>
<dbReference type="EMBL" id="KU686192">
    <property type="protein sequence ID" value="AOV57342.1"/>
    <property type="molecule type" value="Genomic_DNA"/>
</dbReference>
<sequence>MSNKISSLIETQLPAFIVSEYGNVAAVIEAYYEQLESTGQSLDIISNITSYRDIDFYEKNLLTEQTTTTAGISVTDTTIAVADASSFPRKNGYVKIGDEICFYASRTDTEFLGVSRGVSGTTQLGDLYEKSQYTSSDAKFHATSSVVHNLSHLFLYALVKAFEREYLVDVPEVYLKGDIDKRQLIKNIADFYKVKGTDKSIRFIFNSIVSKSADDIPTTYYPKDFTVKVSESNWDASFALQVIVLQGDADWLIGQTIVQQSDKNSPNASYASVGIENVIGIGKVGDYGLFNLIINPSTVNGEFTIPEKTVLDRVLTPSQGAGSRVTVDSTLGWNTQNGYVQINNEVIRYEGKGSRQFIIRERGNVTRTHDVGDLVVGYSNVTASTDQGDVKLLVYGTLTNLNVDVAEPYSKVGDKVQISKPGFETKNPVIYDQTANRIRWQMNPGSLTPSVPLNPGVGQGLSNYVADVGAIYEDSQYFYISTSSYPSTRILTGATQPTPLVDPQLLKLIPKQSSTTPEVYKTPTRDIGIFVDGSIAFSFKSENNIAYGDIQTYNLTNRGSGYTKPPYVLVNGDSTIALSSLAGDTVNAITTIKNKNYIADPLIEITAGRYGAAEAVVTSGEITSIRVINSGEYYSAPPLILISDLAGKGRFAEYRAKINTLGKITEFEKVSGGKFYTQENVRVELFSEGQNNPAAATAKIYRWVRNRYFENELVLDDNNGLAVKDAIENEYYYGVAANPKRLRVKLQDNINPVTLQETATLTHSPILGYAYDGNPIYGPYAFSDPLDSSSSIARMNSGYELKNTRTDGPVDAPYEMGTFVDDYEWVATVDTGKTRLDINNGRFCVTPEFPQGTYAYFISMDATNKPVYPYILGDNFYSLPVRSNYESKITQKSIPSNSRRLFVPGTLKNGADEIAFVDSVSSGFVSSVKIEDSQPNFQVGCRIYVDDSGTGGSGASGIVASTFGKDVTGIESKELKAAQISTLQTFFGFTGDTITQQGTNATGELIRDVSEENTMVLRNISGTFEPGYDINSSTRVINILLSKNSTYTQGETLALVLFDDPTTEIATGQILAGTVEQNAVRLKVLTGSFDDYLNYEEGEVILKSSDLGNTAGTEIVIINELSRNIRVTDIEENIAILETTEAHDFGGGDIIDIIVDPDEATTETTYYVTKKKFQELDLIDLQYSAKVDDSGIGASTVIGLGKDYYSNTYNDVPLVFANSAKNRDDIVQAKATVVVGTGNFDGSGNIESITVTDPGSNYRRDDILTLEPTAIPRVDPADLDQSPNLGMVYTNQSQVEANLSKRFFVAEADYDNFIANEYVAAAFGVNDGGNVNFIYQGTDPNNFSIQYFIVDEEGDEITTSDTIGGYVITAVDTFYPPGSLLPQYIFKDLTTNEENPTYNLRVGSTLTIPNMGGHTIYVVSDYSTTLALDGYALKIEDYDIATGSSTDQSVPITFTPQFAGTYYYICIAHPEMVGTITVYPSPGSSTPLINVDSAGFGVDRTDLNVTNTFGIAVNDLLSIGSEVIKVVTVDNANKKMTVLRAQEGTSKSDHGDGKDITSFNPSYNFTPGSRLGGNTANDPVVVSYNKTTKRLIVNWDYNATSTVPLTTVSSIEDQSTPSKVVSISNTYPIKEKLLFSLDNNNFITNPVVDIQKYYFYKFDVSHPSMLNSYLDISTSPNFNVFTEEKEVGLTEPGNPGAYVRIRLGYGADIGEKTRKDVNFTSYYYFLTNSSTDTEGSFLRVIDDPLSGRKRVTYTSDTKVVYEIGNIPQYDGSGDINYTGRSVGKIASVKLDNLGSGYTQMPVIKGVVPADSCKAQVTAVRNASTNAIEAITIDNPGQKYSKPELVVASGNGSGLQTEIDIELGVVKQIRIINGGTYTETPLVEVIETDNKLFFESENIGVPQNVNFVKYGSGFHTDNTIISEYSTPSIFILKDFELDAFKAGEIIEQRSGQTVTAQGRVAPDGWKKGSNIMRLQEIVGVFEAGKQIVGKSKNKGTAIIDSIRKSIFSPVIVTRDKTLGVFKSDRGKISSGNQRIHDSDFYQDYSYVIRSRTPIKQWRNIIKDTTHPAGFKAFGEVYLETQAPAIMPVNQPVKKTTVIITGPPVSLSTVSTKRSITTSIFKVKDSRVSRGAGSVSVDEFDETLFRTRELELTPAFDGRYDPQTGLKIGNTQFTIIDKATGTAYTPYNEQELLMTIDGVAQRPGYSFKVTGNQLNFYEPPLGIRINEDQEVPAQKEYIRSFRFREDTDNSRYLKRLQNIADSFDGRTRIFDLKWEDGSLVKTSDKEDLFIYLDGVLQQGSYEIRRFSSANKADRIAFAKAPKNYKDLYDADAFPQELQNETYFYGFGVGLYERLGIDERVVPYNQYNQYLIYDSNNNVINSVDDKNLYVYVDGVLQNRELSYKIAGSLIRFNQAVPYAEQADGTYASARVDIIRLYGKDAIPTVTLFNHEPDVYYNRAKVEIDLASGYDSLTTWRTQNTTDTTIVKQGNNVWGDLISVSLGSGNKFVIELRSQNISSSTSEPIIFDRNDGTPLTLNPDSFTITYVTNEDGDRILNRLEANYIPYLPTGDAFDSYDYRGEILKQHPNLRVGDKIQIDGEKSYRSIISSPLFARPTDYRDGEQISNNFFTKIAASGYDKEKFGEGLSVIANVDAGKVTSLDWNRRDLSYYFNNGILVNPTAYNYNTPPVLNFVPVNGEGGGAKARVIVYGGQIIDIEIVDPGSGYTKAPKVVISRGYSILRENNHPEFFMTRYTTGGGGQNLVATITAVSTVIPLYYKNIIESVGVVKVLDPVSFGAEVTRIIQFIGPAIGMGEVSEQNILTQIQYVVATESPAAVSQPAFTRIFPENMDVAFESFRAIKTRYFSSGVVALDENPVANPEYYSQGKLGTTVASFLDYLYLDVGYANVSGITLEQLELTYTQFNGISEGVDTWMENMAINASSLTTNGTLFNPGVPSLQEHVSFLDAPATDVSIVLYVPDTSRFPDSGKLLLGKELVTYTSKSADRFAGVTRGVDGTTAEAHTAGTFIRTIGLETTL</sequence>
<feature type="domain" description="YHYH" evidence="1">
    <location>
        <begin position="703"/>
        <end position="863"/>
    </location>
</feature>
<evidence type="ECO:0000313" key="2">
    <source>
        <dbReference type="EMBL" id="AOV57342.1"/>
    </source>
</evidence>
<gene>
    <name evidence="2" type="ORF">N330309_087</name>
</gene>
<dbReference type="InterPro" id="IPR025924">
    <property type="entry name" value="YHYH_dom"/>
</dbReference>
<evidence type="ECO:0000259" key="1">
    <source>
        <dbReference type="Pfam" id="PF14240"/>
    </source>
</evidence>
<dbReference type="Gene3D" id="2.60.40.420">
    <property type="entry name" value="Cupredoxins - blue copper proteins"/>
    <property type="match status" value="1"/>
</dbReference>
<organism evidence="2 3">
    <name type="scientific">Synechococcus phage S-CAM1</name>
    <dbReference type="NCBI Taxonomy" id="754037"/>
    <lineage>
        <taxon>Viruses</taxon>
        <taxon>Duplodnaviria</taxon>
        <taxon>Heunggongvirae</taxon>
        <taxon>Uroviricota</taxon>
        <taxon>Caudoviricetes</taxon>
        <taxon>Pantevenvirales</taxon>
        <taxon>Kyanoviridae</taxon>
        <taxon>Anaposvirus</taxon>
        <taxon>Anaposvirus socalone</taxon>
    </lineage>
</organism>
<dbReference type="Proteomes" id="UP000241610">
    <property type="component" value="Segment"/>
</dbReference>
<dbReference type="Pfam" id="PF14240">
    <property type="entry name" value="YHYH"/>
    <property type="match status" value="1"/>
</dbReference>
<proteinExistence type="predicted"/>